<sequence>MKFVTLAISALLGAVAVSAQATEFACKDTSEILQLIPACARTCDAQGLARTGCPFEDLTCQCSKYSLVKSLVEPCLMTQANCTRTELQAFANVINPMCDYFNGTSNGTYPAPTCSSSSSSAVILPTISTSIVYSTHTSPVVITETYTSLSISYNIPSPIPSSPAGTDPAVPSVPDCSVYPSHSTKTYHAGTGTTWAPSASTGYGGPEFTGAAAAAYGIRGAGGVVAGAAVAFAGMLL</sequence>
<dbReference type="AlphaFoldDB" id="A0A6G1H069"/>
<dbReference type="GO" id="GO:0046872">
    <property type="term" value="F:metal ion binding"/>
    <property type="evidence" value="ECO:0007669"/>
    <property type="project" value="UniProtKB-UniRule"/>
</dbReference>
<comment type="similarity">
    <text evidence="3">Belongs to the RBT5 family.</text>
</comment>
<organism evidence="12 13">
    <name type="scientific">Aulographum hederae CBS 113979</name>
    <dbReference type="NCBI Taxonomy" id="1176131"/>
    <lineage>
        <taxon>Eukaryota</taxon>
        <taxon>Fungi</taxon>
        <taxon>Dikarya</taxon>
        <taxon>Ascomycota</taxon>
        <taxon>Pezizomycotina</taxon>
        <taxon>Dothideomycetes</taxon>
        <taxon>Pleosporomycetidae</taxon>
        <taxon>Aulographales</taxon>
        <taxon>Aulographaceae</taxon>
    </lineage>
</organism>
<dbReference type="PROSITE" id="PS52012">
    <property type="entry name" value="CFEM"/>
    <property type="match status" value="1"/>
</dbReference>
<keyword evidence="8" id="KW-0449">Lipoprotein</keyword>
<evidence type="ECO:0000256" key="8">
    <source>
        <dbReference type="ARBA" id="ARBA00023288"/>
    </source>
</evidence>
<dbReference type="Pfam" id="PF05730">
    <property type="entry name" value="CFEM"/>
    <property type="match status" value="1"/>
</dbReference>
<feature type="binding site" description="axial binding residue" evidence="9">
    <location>
        <position position="57"/>
    </location>
    <ligand>
        <name>heme</name>
        <dbReference type="ChEBI" id="CHEBI:30413"/>
    </ligand>
    <ligandPart>
        <name>Fe</name>
        <dbReference type="ChEBI" id="CHEBI:18248"/>
    </ligandPart>
</feature>
<dbReference type="SMART" id="SM00747">
    <property type="entry name" value="CFEM"/>
    <property type="match status" value="1"/>
</dbReference>
<proteinExistence type="inferred from homology"/>
<feature type="chain" id="PRO_5026341168" description="CFEM domain-containing protein" evidence="10">
    <location>
        <begin position="22"/>
        <end position="237"/>
    </location>
</feature>
<evidence type="ECO:0000256" key="4">
    <source>
        <dbReference type="ARBA" id="ARBA00022525"/>
    </source>
</evidence>
<keyword evidence="5" id="KW-0336">GPI-anchor</keyword>
<reference evidence="12" key="1">
    <citation type="journal article" date="2020" name="Stud. Mycol.">
        <title>101 Dothideomycetes genomes: a test case for predicting lifestyles and emergence of pathogens.</title>
        <authorList>
            <person name="Haridas S."/>
            <person name="Albert R."/>
            <person name="Binder M."/>
            <person name="Bloem J."/>
            <person name="Labutti K."/>
            <person name="Salamov A."/>
            <person name="Andreopoulos B."/>
            <person name="Baker S."/>
            <person name="Barry K."/>
            <person name="Bills G."/>
            <person name="Bluhm B."/>
            <person name="Cannon C."/>
            <person name="Castanera R."/>
            <person name="Culley D."/>
            <person name="Daum C."/>
            <person name="Ezra D."/>
            <person name="Gonzalez J."/>
            <person name="Henrissat B."/>
            <person name="Kuo A."/>
            <person name="Liang C."/>
            <person name="Lipzen A."/>
            <person name="Lutzoni F."/>
            <person name="Magnuson J."/>
            <person name="Mondo S."/>
            <person name="Nolan M."/>
            <person name="Ohm R."/>
            <person name="Pangilinan J."/>
            <person name="Park H.-J."/>
            <person name="Ramirez L."/>
            <person name="Alfaro M."/>
            <person name="Sun H."/>
            <person name="Tritt A."/>
            <person name="Yoshinaga Y."/>
            <person name="Zwiers L.-H."/>
            <person name="Turgeon B."/>
            <person name="Goodwin S."/>
            <person name="Spatafora J."/>
            <person name="Crous P."/>
            <person name="Grigoriev I."/>
        </authorList>
    </citation>
    <scope>NUCLEOTIDE SEQUENCE</scope>
    <source>
        <strain evidence="12">CBS 113979</strain>
    </source>
</reference>
<dbReference type="GO" id="GO:0005576">
    <property type="term" value="C:extracellular region"/>
    <property type="evidence" value="ECO:0007669"/>
    <property type="project" value="UniProtKB-SubCell"/>
</dbReference>
<comment type="caution">
    <text evidence="9">Lacks conserved residue(s) required for the propagation of feature annotation.</text>
</comment>
<evidence type="ECO:0000256" key="7">
    <source>
        <dbReference type="ARBA" id="ARBA00023157"/>
    </source>
</evidence>
<evidence type="ECO:0000313" key="13">
    <source>
        <dbReference type="Proteomes" id="UP000800041"/>
    </source>
</evidence>
<comment type="subcellular location">
    <subcellularLocation>
        <location evidence="1">Membrane</location>
        <topology evidence="1">Lipid-anchor</topology>
        <topology evidence="1">GPI-anchor</topology>
    </subcellularLocation>
    <subcellularLocation>
        <location evidence="2">Secreted</location>
    </subcellularLocation>
</comment>
<evidence type="ECO:0000313" key="12">
    <source>
        <dbReference type="EMBL" id="KAF1986452.1"/>
    </source>
</evidence>
<keyword evidence="9" id="KW-0408">Iron</keyword>
<feature type="signal peptide" evidence="10">
    <location>
        <begin position="1"/>
        <end position="21"/>
    </location>
</feature>
<keyword evidence="6 10" id="KW-0732">Signal</keyword>
<evidence type="ECO:0000256" key="9">
    <source>
        <dbReference type="PROSITE-ProRule" id="PRU01356"/>
    </source>
</evidence>
<keyword evidence="9" id="KW-0479">Metal-binding</keyword>
<keyword evidence="7 9" id="KW-1015">Disulfide bond</keyword>
<feature type="disulfide bond" evidence="9">
    <location>
        <begin position="53"/>
        <end position="60"/>
    </location>
</feature>
<feature type="domain" description="CFEM" evidence="11">
    <location>
        <begin position="7"/>
        <end position="124"/>
    </location>
</feature>
<protein>
    <recommendedName>
        <fullName evidence="11">CFEM domain-containing protein</fullName>
    </recommendedName>
</protein>
<dbReference type="Proteomes" id="UP000800041">
    <property type="component" value="Unassembled WGS sequence"/>
</dbReference>
<evidence type="ECO:0000256" key="3">
    <source>
        <dbReference type="ARBA" id="ARBA00010031"/>
    </source>
</evidence>
<evidence type="ECO:0000256" key="2">
    <source>
        <dbReference type="ARBA" id="ARBA00004613"/>
    </source>
</evidence>
<name>A0A6G1H069_9PEZI</name>
<dbReference type="EMBL" id="ML977157">
    <property type="protein sequence ID" value="KAF1986452.1"/>
    <property type="molecule type" value="Genomic_DNA"/>
</dbReference>
<evidence type="ECO:0000259" key="11">
    <source>
        <dbReference type="PROSITE" id="PS52012"/>
    </source>
</evidence>
<keyword evidence="4" id="KW-0964">Secreted</keyword>
<keyword evidence="5" id="KW-0325">Glycoprotein</keyword>
<keyword evidence="9" id="KW-0349">Heme</keyword>
<keyword evidence="13" id="KW-1185">Reference proteome</keyword>
<evidence type="ECO:0000256" key="6">
    <source>
        <dbReference type="ARBA" id="ARBA00022729"/>
    </source>
</evidence>
<evidence type="ECO:0000256" key="5">
    <source>
        <dbReference type="ARBA" id="ARBA00022622"/>
    </source>
</evidence>
<evidence type="ECO:0000256" key="1">
    <source>
        <dbReference type="ARBA" id="ARBA00004589"/>
    </source>
</evidence>
<accession>A0A6G1H069</accession>
<dbReference type="GO" id="GO:0098552">
    <property type="term" value="C:side of membrane"/>
    <property type="evidence" value="ECO:0007669"/>
    <property type="project" value="UniProtKB-KW"/>
</dbReference>
<dbReference type="InterPro" id="IPR008427">
    <property type="entry name" value="Extracellular_membr_CFEM_dom"/>
</dbReference>
<gene>
    <name evidence="12" type="ORF">K402DRAFT_463731</name>
</gene>
<evidence type="ECO:0000256" key="10">
    <source>
        <dbReference type="SAM" id="SignalP"/>
    </source>
</evidence>
<keyword evidence="5" id="KW-0472">Membrane</keyword>